<dbReference type="InterPro" id="IPR012020">
    <property type="entry name" value="ABHD4"/>
</dbReference>
<evidence type="ECO:0000259" key="3">
    <source>
        <dbReference type="Pfam" id="PF00561"/>
    </source>
</evidence>
<dbReference type="AlphaFoldDB" id="A0A845BUU3"/>
<comment type="caution">
    <text evidence="4">The sequence shown here is derived from an EMBL/GenBank/DDBJ whole genome shotgun (WGS) entry which is preliminary data.</text>
</comment>
<name>A0A845BUU3_9NEIS</name>
<dbReference type="Pfam" id="PF00561">
    <property type="entry name" value="Abhydrolase_1"/>
    <property type="match status" value="1"/>
</dbReference>
<dbReference type="PANTHER" id="PTHR10794">
    <property type="entry name" value="ABHYDROLASE DOMAIN-CONTAINING PROTEIN"/>
    <property type="match status" value="1"/>
</dbReference>
<gene>
    <name evidence="4" type="ORF">GQF02_04805</name>
</gene>
<comment type="similarity">
    <text evidence="1">Belongs to the AB hydrolase superfamily. AB hydrolase 4 family.</text>
</comment>
<dbReference type="InterPro" id="IPR050960">
    <property type="entry name" value="AB_hydrolase_4_sf"/>
</dbReference>
<dbReference type="PANTHER" id="PTHR10794:SF94">
    <property type="entry name" value="ESTERASE YHET-RELATED"/>
    <property type="match status" value="1"/>
</dbReference>
<feature type="active site" description="Charge relay system" evidence="2">
    <location>
        <position position="287"/>
    </location>
</feature>
<dbReference type="Proteomes" id="UP000467214">
    <property type="component" value="Unassembled WGS sequence"/>
</dbReference>
<keyword evidence="5" id="KW-1185">Reference proteome</keyword>
<dbReference type="Gene3D" id="3.40.50.1820">
    <property type="entry name" value="alpha/beta hydrolase"/>
    <property type="match status" value="1"/>
</dbReference>
<evidence type="ECO:0000256" key="1">
    <source>
        <dbReference type="ARBA" id="ARBA00010884"/>
    </source>
</evidence>
<accession>A0A845BUU3</accession>
<keyword evidence="4" id="KW-0378">Hydrolase</keyword>
<evidence type="ECO:0000313" key="4">
    <source>
        <dbReference type="EMBL" id="MXR36293.1"/>
    </source>
</evidence>
<dbReference type="InterPro" id="IPR029058">
    <property type="entry name" value="AB_hydrolase_fold"/>
</dbReference>
<sequence>MPYHAPRWLRGGHAQTIWPALFMRPPRPAYQRELWATPDGAQIAVDRIHGQSGQPLVVLFHGLEGSSDSHYARALMLAVAARGWHGVVPHFRGCGGMPNPLPRAYHAGDSAEVAWILARLAQEQHPLFAAGVSLGGNMLLKYLGESGTAALTQAAAAVSVPLDLAAASTCLDRGLGRGIYTRMFLDTLKPKALAQLVAHPGLFDAKRVRAARTFAEFDDLVTAPLAGYRDVHDYWARASSKPLLPAICRPTLIINAKNDPFLPASALPDAAQVSRYVTLEQPEHGGHVGFASGRFPGHLAWLPERLLRFFEHTHAPE</sequence>
<organism evidence="4 5">
    <name type="scientific">Craterilacuibacter sinensis</name>
    <dbReference type="NCBI Taxonomy" id="2686017"/>
    <lineage>
        <taxon>Bacteria</taxon>
        <taxon>Pseudomonadati</taxon>
        <taxon>Pseudomonadota</taxon>
        <taxon>Betaproteobacteria</taxon>
        <taxon>Neisseriales</taxon>
        <taxon>Neisseriaceae</taxon>
        <taxon>Craterilacuibacter</taxon>
    </lineage>
</organism>
<feature type="domain" description="AB hydrolase-1" evidence="3">
    <location>
        <begin position="55"/>
        <end position="145"/>
    </location>
</feature>
<dbReference type="SUPFAM" id="SSF53474">
    <property type="entry name" value="alpha/beta-Hydrolases"/>
    <property type="match status" value="1"/>
</dbReference>
<dbReference type="GO" id="GO:0047372">
    <property type="term" value="F:monoacylglycerol lipase activity"/>
    <property type="evidence" value="ECO:0007669"/>
    <property type="project" value="TreeGrafter"/>
</dbReference>
<feature type="active site" description="Charge relay system" evidence="2">
    <location>
        <position position="259"/>
    </location>
</feature>
<dbReference type="InterPro" id="IPR000073">
    <property type="entry name" value="AB_hydrolase_1"/>
</dbReference>
<reference evidence="4 5" key="1">
    <citation type="submission" date="2019-12" db="EMBL/GenBank/DDBJ databases">
        <title>Neisseriaceae gen. nov. sp. Genome sequencing and assembly.</title>
        <authorList>
            <person name="Liu Z."/>
            <person name="Li A."/>
        </authorList>
    </citation>
    <scope>NUCLEOTIDE SEQUENCE [LARGE SCALE GENOMIC DNA]</scope>
    <source>
        <strain evidence="4 5">B2N2-7</strain>
    </source>
</reference>
<proteinExistence type="inferred from homology"/>
<protein>
    <submittedName>
        <fullName evidence="4">Alpha/beta fold hydrolase</fullName>
    </submittedName>
</protein>
<dbReference type="GO" id="GO:0034338">
    <property type="term" value="F:short-chain carboxylesterase activity"/>
    <property type="evidence" value="ECO:0007669"/>
    <property type="project" value="TreeGrafter"/>
</dbReference>
<dbReference type="EMBL" id="WSSB01000003">
    <property type="protein sequence ID" value="MXR36293.1"/>
    <property type="molecule type" value="Genomic_DNA"/>
</dbReference>
<evidence type="ECO:0000256" key="2">
    <source>
        <dbReference type="PIRSR" id="PIRSR005211-1"/>
    </source>
</evidence>
<evidence type="ECO:0000313" key="5">
    <source>
        <dbReference type="Proteomes" id="UP000467214"/>
    </source>
</evidence>
<feature type="active site" description="Charge relay system" evidence="2">
    <location>
        <position position="133"/>
    </location>
</feature>
<dbReference type="PIRSF" id="PIRSF005211">
    <property type="entry name" value="Ab_hydro_YheT"/>
    <property type="match status" value="1"/>
</dbReference>